<dbReference type="Proteomes" id="UP000562464">
    <property type="component" value="Unassembled WGS sequence"/>
</dbReference>
<sequence length="118" mass="13643">MRAKLGNDTVDVWKITDKTPTDAWVKEAFESHKVFWDDEMGGLPMLATFFMKEESVKKINKLVVGKRPRQFLLLDARDSNGAFLGGNLRASIGDYLYKRGELYQFCSEKVFKRDFILI</sequence>
<organism evidence="1 2">
    <name type="scientific">Lactovum miscens</name>
    <dbReference type="NCBI Taxonomy" id="190387"/>
    <lineage>
        <taxon>Bacteria</taxon>
        <taxon>Bacillati</taxon>
        <taxon>Bacillota</taxon>
        <taxon>Bacilli</taxon>
        <taxon>Lactobacillales</taxon>
        <taxon>Streptococcaceae</taxon>
        <taxon>Lactovum</taxon>
    </lineage>
</organism>
<comment type="caution">
    <text evidence="1">The sequence shown here is derived from an EMBL/GenBank/DDBJ whole genome shotgun (WGS) entry which is preliminary data.</text>
</comment>
<accession>A0A841C9B6</accession>
<proteinExistence type="predicted"/>
<evidence type="ECO:0000313" key="1">
    <source>
        <dbReference type="EMBL" id="MBB5888182.1"/>
    </source>
</evidence>
<dbReference type="RefSeq" id="WP_183539987.1">
    <property type="nucleotide sequence ID" value="NZ_JACHHV010000016.1"/>
</dbReference>
<keyword evidence="2" id="KW-1185">Reference proteome</keyword>
<protein>
    <submittedName>
        <fullName evidence="1">Uncharacterized protein</fullName>
    </submittedName>
</protein>
<dbReference type="EMBL" id="JACHHV010000016">
    <property type="protein sequence ID" value="MBB5888182.1"/>
    <property type="molecule type" value="Genomic_DNA"/>
</dbReference>
<evidence type="ECO:0000313" key="2">
    <source>
        <dbReference type="Proteomes" id="UP000562464"/>
    </source>
</evidence>
<name>A0A841C9B6_9LACT</name>
<dbReference type="AlphaFoldDB" id="A0A841C9B6"/>
<reference evidence="1 2" key="1">
    <citation type="submission" date="2020-08" db="EMBL/GenBank/DDBJ databases">
        <title>Genomic Encyclopedia of Type Strains, Phase IV (KMG-IV): sequencing the most valuable type-strain genomes for metagenomic binning, comparative biology and taxonomic classification.</title>
        <authorList>
            <person name="Goeker M."/>
        </authorList>
    </citation>
    <scope>NUCLEOTIDE SEQUENCE [LARGE SCALE GENOMIC DNA]</scope>
    <source>
        <strain evidence="1 2">DSM 14925</strain>
    </source>
</reference>
<gene>
    <name evidence="1" type="ORF">HNQ37_001074</name>
</gene>